<dbReference type="Proteomes" id="UP000789396">
    <property type="component" value="Unassembled WGS sequence"/>
</dbReference>
<protein>
    <submittedName>
        <fullName evidence="2">924_t:CDS:1</fullName>
    </submittedName>
</protein>
<feature type="compositionally biased region" description="Low complexity" evidence="1">
    <location>
        <begin position="31"/>
        <end position="49"/>
    </location>
</feature>
<accession>A0A9N9IVE5</accession>
<sequence>NRLGKYITERVDCLKDNIDELLAMRHCNSSKISINSSSESSSSESTSSEDSQELEEKLYSALRGLEDQ</sequence>
<dbReference type="AlphaFoldDB" id="A0A9N9IVE5"/>
<gene>
    <name evidence="2" type="ORF">RFULGI_LOCUS13703</name>
</gene>
<keyword evidence="3" id="KW-1185">Reference proteome</keyword>
<feature type="compositionally biased region" description="Basic and acidic residues" evidence="1">
    <location>
        <begin position="54"/>
        <end position="68"/>
    </location>
</feature>
<name>A0A9N9IVE5_9GLOM</name>
<feature type="region of interest" description="Disordered" evidence="1">
    <location>
        <begin position="31"/>
        <end position="68"/>
    </location>
</feature>
<proteinExistence type="predicted"/>
<reference evidence="2" key="1">
    <citation type="submission" date="2021-06" db="EMBL/GenBank/DDBJ databases">
        <authorList>
            <person name="Kallberg Y."/>
            <person name="Tangrot J."/>
            <person name="Rosling A."/>
        </authorList>
    </citation>
    <scope>NUCLEOTIDE SEQUENCE</scope>
    <source>
        <strain evidence="2">IN212</strain>
    </source>
</reference>
<evidence type="ECO:0000256" key="1">
    <source>
        <dbReference type="SAM" id="MobiDB-lite"/>
    </source>
</evidence>
<dbReference type="EMBL" id="CAJVPZ010036943">
    <property type="protein sequence ID" value="CAG8752439.1"/>
    <property type="molecule type" value="Genomic_DNA"/>
</dbReference>
<feature type="non-terminal residue" evidence="2">
    <location>
        <position position="1"/>
    </location>
</feature>
<evidence type="ECO:0000313" key="3">
    <source>
        <dbReference type="Proteomes" id="UP000789396"/>
    </source>
</evidence>
<feature type="non-terminal residue" evidence="2">
    <location>
        <position position="68"/>
    </location>
</feature>
<comment type="caution">
    <text evidence="2">The sequence shown here is derived from an EMBL/GenBank/DDBJ whole genome shotgun (WGS) entry which is preliminary data.</text>
</comment>
<organism evidence="2 3">
    <name type="scientific">Racocetra fulgida</name>
    <dbReference type="NCBI Taxonomy" id="60492"/>
    <lineage>
        <taxon>Eukaryota</taxon>
        <taxon>Fungi</taxon>
        <taxon>Fungi incertae sedis</taxon>
        <taxon>Mucoromycota</taxon>
        <taxon>Glomeromycotina</taxon>
        <taxon>Glomeromycetes</taxon>
        <taxon>Diversisporales</taxon>
        <taxon>Gigasporaceae</taxon>
        <taxon>Racocetra</taxon>
    </lineage>
</organism>
<evidence type="ECO:0000313" key="2">
    <source>
        <dbReference type="EMBL" id="CAG8752439.1"/>
    </source>
</evidence>